<dbReference type="HAMAP" id="MF_01940">
    <property type="entry name" value="RNA_CPDase"/>
    <property type="match status" value="1"/>
</dbReference>
<dbReference type="KEGG" id="tid:Thein_0990"/>
<dbReference type="PaxDb" id="667014-Thein_0990"/>
<protein>
    <recommendedName>
        <fullName evidence="2">RNA 2',3'-cyclic phosphodiesterase</fullName>
        <shortName evidence="2">RNA 2',3'-CPDase</shortName>
        <ecNumber evidence="2">3.1.4.58</ecNumber>
    </recommendedName>
</protein>
<proteinExistence type="inferred from homology"/>
<organism evidence="4 5">
    <name type="scientific">Thermodesulfatator indicus (strain DSM 15286 / JCM 11887 / CIR29812)</name>
    <dbReference type="NCBI Taxonomy" id="667014"/>
    <lineage>
        <taxon>Bacteria</taxon>
        <taxon>Pseudomonadati</taxon>
        <taxon>Thermodesulfobacteriota</taxon>
        <taxon>Thermodesulfobacteria</taxon>
        <taxon>Thermodesulfobacteriales</taxon>
        <taxon>Thermodesulfatatoraceae</taxon>
        <taxon>Thermodesulfatator</taxon>
    </lineage>
</organism>
<comment type="function">
    <text evidence="2">Hydrolyzes RNA 2',3'-cyclic phosphodiester to an RNA 2'-phosphomonoester.</text>
</comment>
<dbReference type="eggNOG" id="COG1514">
    <property type="taxonomic scope" value="Bacteria"/>
</dbReference>
<dbReference type="SUPFAM" id="SSF55144">
    <property type="entry name" value="LigT-like"/>
    <property type="match status" value="1"/>
</dbReference>
<dbReference type="InterPro" id="IPR009097">
    <property type="entry name" value="Cyclic_Pdiesterase"/>
</dbReference>
<dbReference type="OrthoDB" id="9793819at2"/>
<comment type="similarity">
    <text evidence="2">Belongs to the 2H phosphoesterase superfamily. ThpR family.</text>
</comment>
<dbReference type="NCBIfam" id="TIGR02258">
    <property type="entry name" value="2_5_ligase"/>
    <property type="match status" value="1"/>
</dbReference>
<accession>F8ADI8</accession>
<dbReference type="EMBL" id="CP002683">
    <property type="protein sequence ID" value="AEH44862.1"/>
    <property type="molecule type" value="Genomic_DNA"/>
</dbReference>
<dbReference type="InParanoid" id="F8ADI8"/>
<reference evidence="5" key="1">
    <citation type="submission" date="2011-04" db="EMBL/GenBank/DDBJ databases">
        <title>The complete genome of Thermodesulfatator indicus DSM 15286.</title>
        <authorList>
            <person name="Lucas S."/>
            <person name="Copeland A."/>
            <person name="Lapidus A."/>
            <person name="Bruce D."/>
            <person name="Goodwin L."/>
            <person name="Pitluck S."/>
            <person name="Peters L."/>
            <person name="Kyrpides N."/>
            <person name="Mavromatis K."/>
            <person name="Pagani I."/>
            <person name="Ivanova N."/>
            <person name="Saunders L."/>
            <person name="Detter J.C."/>
            <person name="Tapia R."/>
            <person name="Han C."/>
            <person name="Land M."/>
            <person name="Hauser L."/>
            <person name="Markowitz V."/>
            <person name="Cheng J.-F."/>
            <person name="Hugenholtz P."/>
            <person name="Woyke T."/>
            <person name="Wu D."/>
            <person name="Spring S."/>
            <person name="Schroeder M."/>
            <person name="Brambilla E."/>
            <person name="Klenk H.-P."/>
            <person name="Eisen J.A."/>
        </authorList>
    </citation>
    <scope>NUCLEOTIDE SEQUENCE [LARGE SCALE GENOMIC DNA]</scope>
    <source>
        <strain evidence="5">DSM 15286 / JCM 11887 / CIR29812</strain>
    </source>
</reference>
<dbReference type="GO" id="GO:0008664">
    <property type="term" value="F:RNA 2',3'-cyclic 3'-phosphodiesterase activity"/>
    <property type="evidence" value="ECO:0007669"/>
    <property type="project" value="UniProtKB-EC"/>
</dbReference>
<name>F8ADI8_THEID</name>
<dbReference type="GO" id="GO:0016874">
    <property type="term" value="F:ligase activity"/>
    <property type="evidence" value="ECO:0007669"/>
    <property type="project" value="UniProtKB-KW"/>
</dbReference>
<dbReference type="Pfam" id="PF02834">
    <property type="entry name" value="LigT_PEase"/>
    <property type="match status" value="2"/>
</dbReference>
<dbReference type="PATRIC" id="fig|667014.3.peg.1016"/>
<feature type="active site" description="Proton acceptor" evidence="2">
    <location>
        <position position="130"/>
    </location>
</feature>
<evidence type="ECO:0000256" key="1">
    <source>
        <dbReference type="ARBA" id="ARBA00022801"/>
    </source>
</evidence>
<feature type="domain" description="Phosphoesterase HXTX" evidence="3">
    <location>
        <begin position="103"/>
        <end position="182"/>
    </location>
</feature>
<reference evidence="4 5" key="2">
    <citation type="journal article" date="2012" name="Stand. Genomic Sci.">
        <title>Complete genome sequence of the thermophilic sulfate-reducing ocean bacterium Thermodesulfatator indicus type strain (CIR29812(T)).</title>
        <authorList>
            <person name="Anderson I."/>
            <person name="Saunders E."/>
            <person name="Lapidus A."/>
            <person name="Nolan M."/>
            <person name="Lucas S."/>
            <person name="Tice H."/>
            <person name="Del Rio T.G."/>
            <person name="Cheng J.F."/>
            <person name="Han C."/>
            <person name="Tapia R."/>
            <person name="Goodwin L.A."/>
            <person name="Pitluck S."/>
            <person name="Liolios K."/>
            <person name="Mavromatis K."/>
            <person name="Pagani I."/>
            <person name="Ivanova N."/>
            <person name="Mikhailova N."/>
            <person name="Pati A."/>
            <person name="Chen A."/>
            <person name="Palaniappan K."/>
            <person name="Land M."/>
            <person name="Hauser L."/>
            <person name="Jeffries C.D."/>
            <person name="Chang Y.J."/>
            <person name="Brambilla E.M."/>
            <person name="Rohde M."/>
            <person name="Spring S."/>
            <person name="Goker M."/>
            <person name="Detter J.C."/>
            <person name="Woyke T."/>
            <person name="Bristow J."/>
            <person name="Eisen J.A."/>
            <person name="Markowitz V."/>
            <person name="Hugenholtz P."/>
            <person name="Kyrpides N.C."/>
            <person name="Klenk H.P."/>
        </authorList>
    </citation>
    <scope>NUCLEOTIDE SEQUENCE [LARGE SCALE GENOMIC DNA]</scope>
    <source>
        <strain evidence="5">DSM 15286 / JCM 11887 / CIR29812</strain>
    </source>
</reference>
<feature type="domain" description="Phosphoesterase HXTX" evidence="3">
    <location>
        <begin position="8"/>
        <end position="94"/>
    </location>
</feature>
<dbReference type="Proteomes" id="UP000006793">
    <property type="component" value="Chromosome"/>
</dbReference>
<keyword evidence="1 2" id="KW-0378">Hydrolase</keyword>
<keyword evidence="5" id="KW-1185">Reference proteome</keyword>
<keyword evidence="4" id="KW-0436">Ligase</keyword>
<dbReference type="RefSeq" id="WP_013907604.1">
    <property type="nucleotide sequence ID" value="NC_015681.1"/>
</dbReference>
<dbReference type="EC" id="3.1.4.58" evidence="2"/>
<dbReference type="HOGENOM" id="CLU_081251_3_4_0"/>
<sequence>MARLFLAISLPAKIKEKLKSLQEDLAKTQAHVRWVRPEGIHLTLKFFGEVPEEKTTQLIKAIEKVLEREKPGLLRFKVKDLGVFPNPRSPRVIWAGLEGDLVKLAKLQRHLEEAFIPLGFPMEKRAFVPHLTLGRIKSPRKRNVLMAKVADYQEKNWSIPDDIEIEEIVLYESKLHPEGAIYTPRKRFPLT</sequence>
<feature type="short sequence motif" description="HXTX 1" evidence="2">
    <location>
        <begin position="41"/>
        <end position="44"/>
    </location>
</feature>
<feature type="short sequence motif" description="HXTX 2" evidence="2">
    <location>
        <begin position="130"/>
        <end position="133"/>
    </location>
</feature>
<comment type="catalytic activity">
    <reaction evidence="2">
        <text>a 3'-end 2',3'-cyclophospho-ribonucleotide-RNA + H2O = a 3'-end 2'-phospho-ribonucleotide-RNA + H(+)</text>
        <dbReference type="Rhea" id="RHEA:11828"/>
        <dbReference type="Rhea" id="RHEA-COMP:10464"/>
        <dbReference type="Rhea" id="RHEA-COMP:17353"/>
        <dbReference type="ChEBI" id="CHEBI:15377"/>
        <dbReference type="ChEBI" id="CHEBI:15378"/>
        <dbReference type="ChEBI" id="CHEBI:83064"/>
        <dbReference type="ChEBI" id="CHEBI:173113"/>
        <dbReference type="EC" id="3.1.4.58"/>
    </reaction>
</comment>
<feature type="active site" description="Proton donor" evidence="2">
    <location>
        <position position="41"/>
    </location>
</feature>
<dbReference type="PANTHER" id="PTHR35561">
    <property type="entry name" value="RNA 2',3'-CYCLIC PHOSPHODIESTERASE"/>
    <property type="match status" value="1"/>
</dbReference>
<dbReference type="FunCoup" id="F8ADI8">
    <property type="interactions" value="30"/>
</dbReference>
<evidence type="ECO:0000313" key="5">
    <source>
        <dbReference type="Proteomes" id="UP000006793"/>
    </source>
</evidence>
<dbReference type="PANTHER" id="PTHR35561:SF1">
    <property type="entry name" value="RNA 2',3'-CYCLIC PHOSPHODIESTERASE"/>
    <property type="match status" value="1"/>
</dbReference>
<dbReference type="AlphaFoldDB" id="F8ADI8"/>
<evidence type="ECO:0000256" key="2">
    <source>
        <dbReference type="HAMAP-Rule" id="MF_01940"/>
    </source>
</evidence>
<evidence type="ECO:0000259" key="3">
    <source>
        <dbReference type="Pfam" id="PF02834"/>
    </source>
</evidence>
<dbReference type="STRING" id="667014.Thein_0990"/>
<dbReference type="Gene3D" id="3.90.1140.10">
    <property type="entry name" value="Cyclic phosphodiesterase"/>
    <property type="match status" value="1"/>
</dbReference>
<dbReference type="GO" id="GO:0004113">
    <property type="term" value="F:2',3'-cyclic-nucleotide 3'-phosphodiesterase activity"/>
    <property type="evidence" value="ECO:0007669"/>
    <property type="project" value="InterPro"/>
</dbReference>
<evidence type="ECO:0000313" key="4">
    <source>
        <dbReference type="EMBL" id="AEH44862.1"/>
    </source>
</evidence>
<dbReference type="InterPro" id="IPR014051">
    <property type="entry name" value="Phosphoesterase_HXTX"/>
</dbReference>
<gene>
    <name evidence="4" type="ordered locus">Thein_0990</name>
</gene>
<dbReference type="InterPro" id="IPR004175">
    <property type="entry name" value="RNA_CPDase"/>
</dbReference>